<feature type="non-terminal residue" evidence="1">
    <location>
        <position position="489"/>
    </location>
</feature>
<proteinExistence type="predicted"/>
<comment type="caution">
    <text evidence="1">The sequence shown here is derived from an EMBL/GenBank/DDBJ whole genome shotgun (WGS) entry which is preliminary data.</text>
</comment>
<sequence>MQFTLLSLHYITQQLSTVGPRCWRLGRVRTCGRFQGWILYHQRFSGPLEAFTIPPLCCQGDGGGIINKSGARGAACMLGYKLIHTDRLLPSLFPTNAKSLIKKMDEMKLRIVSAKIDSCVAIVIKTCLDNNIPVELAGRFLGQDCSLRETQSLLQFLSASKPPSLCLCLKKSAVTCLNDYRPVALVIMKKCFERIVLKHINRHHPCWSGLISVCIQGEQFSVQHSGSGTSSPTGLRLVRIGDNTSSTLVLSTGTPQGCVLSPALFTLFTSDCSAIHSTNTIVKFADDTTIVGLISDNDETHYREEIQHLTQWCSNNNLVLNTSKTKEVIVDYRRSRKDRARSSPHPRGSSRACVNNIKFLGIHITSDLTWSMNTAHLVKKAQQRLLLPQEAKTCWTLPTVPDKLRKSHNREHPLPQCNSVVWQLHCTRPKGLSPAGENGTVDYGKSPSRPGLSIRWPDPEEGPTYCCRPYPPGQWTVPSGNGMTSLWKA</sequence>
<accession>A0ACB8XCN2</accession>
<keyword evidence="2" id="KW-1185">Reference proteome</keyword>
<gene>
    <name evidence="1" type="ORF">L3Q82_008692</name>
</gene>
<dbReference type="Proteomes" id="UP000831701">
    <property type="component" value="Chromosome 1"/>
</dbReference>
<dbReference type="EMBL" id="CM041531">
    <property type="protein sequence ID" value="KAI3377514.1"/>
    <property type="molecule type" value="Genomic_DNA"/>
</dbReference>
<evidence type="ECO:0000313" key="1">
    <source>
        <dbReference type="EMBL" id="KAI3377514.1"/>
    </source>
</evidence>
<name>A0ACB8XCN2_9TELE</name>
<protein>
    <submittedName>
        <fullName evidence="1">Uncharacterized protein</fullName>
    </submittedName>
</protein>
<organism evidence="1 2">
    <name type="scientific">Scortum barcoo</name>
    <name type="common">barcoo grunter</name>
    <dbReference type="NCBI Taxonomy" id="214431"/>
    <lineage>
        <taxon>Eukaryota</taxon>
        <taxon>Metazoa</taxon>
        <taxon>Chordata</taxon>
        <taxon>Craniata</taxon>
        <taxon>Vertebrata</taxon>
        <taxon>Euteleostomi</taxon>
        <taxon>Actinopterygii</taxon>
        <taxon>Neopterygii</taxon>
        <taxon>Teleostei</taxon>
        <taxon>Neoteleostei</taxon>
        <taxon>Acanthomorphata</taxon>
        <taxon>Eupercaria</taxon>
        <taxon>Centrarchiformes</taxon>
        <taxon>Terapontoidei</taxon>
        <taxon>Terapontidae</taxon>
        <taxon>Scortum</taxon>
    </lineage>
</organism>
<reference evidence="1" key="1">
    <citation type="submission" date="2022-04" db="EMBL/GenBank/DDBJ databases">
        <title>Jade perch genome.</title>
        <authorList>
            <person name="Chao B."/>
        </authorList>
    </citation>
    <scope>NUCLEOTIDE SEQUENCE</scope>
    <source>
        <strain evidence="1">CB-2022</strain>
    </source>
</reference>
<evidence type="ECO:0000313" key="2">
    <source>
        <dbReference type="Proteomes" id="UP000831701"/>
    </source>
</evidence>